<accession>A0A4Y9ZIG8</accession>
<evidence type="ECO:0000313" key="2">
    <source>
        <dbReference type="Proteomes" id="UP000298061"/>
    </source>
</evidence>
<dbReference type="OrthoDB" id="3269685at2759"/>
<dbReference type="EMBL" id="SFCI01003120">
    <property type="protein sequence ID" value="TFY73239.1"/>
    <property type="molecule type" value="Genomic_DNA"/>
</dbReference>
<comment type="caution">
    <text evidence="1">The sequence shown here is derived from an EMBL/GenBank/DDBJ whole genome shotgun (WGS) entry which is preliminary data.</text>
</comment>
<dbReference type="InterPro" id="IPR027417">
    <property type="entry name" value="P-loop_NTPase"/>
</dbReference>
<dbReference type="STRING" id="135208.A0A4Y9ZIG8"/>
<dbReference type="Proteomes" id="UP000298061">
    <property type="component" value="Unassembled WGS sequence"/>
</dbReference>
<name>A0A4Y9ZIG8_9AGAM</name>
<proteinExistence type="predicted"/>
<dbReference type="Gene3D" id="3.40.50.300">
    <property type="entry name" value="P-loop containing nucleotide triphosphate hydrolases"/>
    <property type="match status" value="1"/>
</dbReference>
<gene>
    <name evidence="1" type="ORF">EWM64_g10772</name>
</gene>
<evidence type="ECO:0008006" key="3">
    <source>
        <dbReference type="Google" id="ProtNLM"/>
    </source>
</evidence>
<evidence type="ECO:0000313" key="1">
    <source>
        <dbReference type="EMBL" id="TFY73239.1"/>
    </source>
</evidence>
<keyword evidence="2" id="KW-1185">Reference proteome</keyword>
<feature type="non-terminal residue" evidence="1">
    <location>
        <position position="1"/>
    </location>
</feature>
<organism evidence="1 2">
    <name type="scientific">Hericium alpestre</name>
    <dbReference type="NCBI Taxonomy" id="135208"/>
    <lineage>
        <taxon>Eukaryota</taxon>
        <taxon>Fungi</taxon>
        <taxon>Dikarya</taxon>
        <taxon>Basidiomycota</taxon>
        <taxon>Agaricomycotina</taxon>
        <taxon>Agaricomycetes</taxon>
        <taxon>Russulales</taxon>
        <taxon>Hericiaceae</taxon>
        <taxon>Hericium</taxon>
    </lineage>
</organism>
<protein>
    <recommendedName>
        <fullName evidence="3">Helicase ATP-binding domain-containing protein</fullName>
    </recommendedName>
</protein>
<dbReference type="AlphaFoldDB" id="A0A4Y9ZIG8"/>
<reference evidence="1 2" key="1">
    <citation type="submission" date="2019-02" db="EMBL/GenBank/DDBJ databases">
        <title>Genome sequencing of the rare red list fungi Hericium alpestre (H. flagellum).</title>
        <authorList>
            <person name="Buettner E."/>
            <person name="Kellner H."/>
        </authorList>
    </citation>
    <scope>NUCLEOTIDE SEQUENCE [LARGE SCALE GENOMIC DNA]</scope>
    <source>
        <strain evidence="1 2">DSM 108284</strain>
    </source>
</reference>
<sequence length="127" mass="14184">LELQKEKEFEAVGVRALAINAQKLDEARKTGKNLWHDARDGISIILLSPEQLISCTFEDLIQDPAFSACIFFIGVDEIQLLDIWGANFRKAFQQIGFIRACLPNGSFSSHSQLCCSLVNGMQTFADF</sequence>